<feature type="compositionally biased region" description="Basic and acidic residues" evidence="1">
    <location>
        <begin position="434"/>
        <end position="453"/>
    </location>
</feature>
<evidence type="ECO:0000313" key="3">
    <source>
        <dbReference type="EMBL" id="GIL71142.1"/>
    </source>
</evidence>
<evidence type="ECO:0000259" key="2">
    <source>
        <dbReference type="Pfam" id="PF15477"/>
    </source>
</evidence>
<feature type="compositionally biased region" description="Low complexity" evidence="1">
    <location>
        <begin position="1087"/>
        <end position="1111"/>
    </location>
</feature>
<feature type="compositionally biased region" description="Basic and acidic residues" evidence="1">
    <location>
        <begin position="353"/>
        <end position="382"/>
    </location>
</feature>
<feature type="compositionally biased region" description="Polar residues" evidence="1">
    <location>
        <begin position="83"/>
        <end position="103"/>
    </location>
</feature>
<dbReference type="PANTHER" id="PTHR22426:SF2">
    <property type="entry name" value="ARGININE_SERINE-RICH COILED-COIL PROTEIN 2"/>
    <property type="match status" value="1"/>
</dbReference>
<feature type="compositionally biased region" description="Basic and acidic residues" evidence="1">
    <location>
        <begin position="1580"/>
        <end position="1608"/>
    </location>
</feature>
<dbReference type="Proteomes" id="UP000747110">
    <property type="component" value="Unassembled WGS sequence"/>
</dbReference>
<feature type="region of interest" description="Disordered" evidence="1">
    <location>
        <begin position="676"/>
        <end position="707"/>
    </location>
</feature>
<comment type="caution">
    <text evidence="3">The sequence shown here is derived from an EMBL/GenBank/DDBJ whole genome shotgun (WGS) entry which is preliminary data.</text>
</comment>
<feature type="compositionally biased region" description="Gly residues" evidence="1">
    <location>
        <begin position="1685"/>
        <end position="1694"/>
    </location>
</feature>
<feature type="compositionally biased region" description="Basic and acidic residues" evidence="1">
    <location>
        <begin position="471"/>
        <end position="485"/>
    </location>
</feature>
<feature type="compositionally biased region" description="Gly residues" evidence="1">
    <location>
        <begin position="971"/>
        <end position="982"/>
    </location>
</feature>
<organism evidence="3 4">
    <name type="scientific">Volvox reticuliferus</name>
    <dbReference type="NCBI Taxonomy" id="1737510"/>
    <lineage>
        <taxon>Eukaryota</taxon>
        <taxon>Viridiplantae</taxon>
        <taxon>Chlorophyta</taxon>
        <taxon>core chlorophytes</taxon>
        <taxon>Chlorophyceae</taxon>
        <taxon>CS clade</taxon>
        <taxon>Chlamydomonadales</taxon>
        <taxon>Volvocaceae</taxon>
        <taxon>Volvox</taxon>
    </lineage>
</organism>
<feature type="compositionally biased region" description="Basic and acidic residues" evidence="1">
    <location>
        <begin position="1521"/>
        <end position="1530"/>
    </location>
</feature>
<feature type="region of interest" description="Disordered" evidence="1">
    <location>
        <begin position="759"/>
        <end position="1697"/>
    </location>
</feature>
<evidence type="ECO:0000313" key="4">
    <source>
        <dbReference type="Proteomes" id="UP000747110"/>
    </source>
</evidence>
<feature type="compositionally biased region" description="Basic and acidic residues" evidence="1">
    <location>
        <begin position="549"/>
        <end position="565"/>
    </location>
</feature>
<feature type="compositionally biased region" description="Basic and acidic residues" evidence="1">
    <location>
        <begin position="759"/>
        <end position="868"/>
    </location>
</feature>
<feature type="compositionally biased region" description="Basic and acidic residues" evidence="1">
    <location>
        <begin position="1070"/>
        <end position="1079"/>
    </location>
</feature>
<feature type="compositionally biased region" description="Basic and acidic residues" evidence="1">
    <location>
        <begin position="153"/>
        <end position="249"/>
    </location>
</feature>
<dbReference type="EMBL" id="BNCP01000002">
    <property type="protein sequence ID" value="GIL71142.1"/>
    <property type="molecule type" value="Genomic_DNA"/>
</dbReference>
<feature type="compositionally biased region" description="Basic and acidic residues" evidence="1">
    <location>
        <begin position="111"/>
        <end position="134"/>
    </location>
</feature>
<feature type="compositionally biased region" description="Basic and acidic residues" evidence="1">
    <location>
        <begin position="1449"/>
        <end position="1460"/>
    </location>
</feature>
<feature type="compositionally biased region" description="Low complexity" evidence="1">
    <location>
        <begin position="1508"/>
        <end position="1517"/>
    </location>
</feature>
<feature type="compositionally biased region" description="Basic and acidic residues" evidence="1">
    <location>
        <begin position="1469"/>
        <end position="1479"/>
    </location>
</feature>
<dbReference type="InterPro" id="IPR028124">
    <property type="entry name" value="SMAP_dom"/>
</dbReference>
<sequence length="1872" mass="206492">MESDPEAIPTEETAAVTADTYEEELLDYDPHDEDLLAEELKAYGEEGLADVMSYEDGQGGAQARGTEVAVGQEAQDQAAVPFNANNQPEQKINSTNGSPQLLSNDGAPCPDDGHSSRDGMRRHHNDRDVSRNSDHGPNPVAREGGRSYVQRGAPERRPERGDDRRREDRSVDDIQHRQDRSASLDDRSKSRDADRGRGWDRERDHERDHRDSGERDKDLDPEHRGRERDRDWNRDRETDRSIMYDSERERLRARAREWELERTRLTGARHDNNHAAAGVVNTGVHPTLTSAAALNASPPGAGSAAAADSVVLREEHRVRAPYGPANMRREDPLPYQRCPKGSTPPNGPQERSGPLDRDQDRDGEQGPEREREREKDAARRDPGPQPEGDGAARWEREWAWERERDRDEDRRPLRGIDDRQHNDSLNLGSGQAREQPRSSSRDDRPDGSGRHEVGGAAGGSEAERPGGSGRSEYDRPRKSGQEYDRPGGSSRLCYDRPSVGGEGRPDYGRPGSNGWPEYDRQYAGEKTDQDRPIFSNRSEYDRAGPGTGRPEHDRGMRSESYDRLGGRSGSGLEYERSGPAGASRDRLIRTSSTRGLGDVREDSSRLETLPPGPGLASGPACSSGADGSQRRDDWGRVRDRDRDRDRGSYRNWELRDKDPRDKELWEQDRALRDRDRELRDREPRDRELRDRDLRDREPRDREPRDRELRDRELRDRDLRDRDPRDRELQDRDARDPELRDRDLRDRELRERDLRDRDLRDRDPRDREPRDREPRDRELRDRDPRDRDPRDRELRDRDPRDRDPRDRELRDRDPRDREPRDRELRDRDPRDRDPRDRELRDRDPRDRDPRDRELRDRKSRDRERDRSPERWGTTAAGGNGGGAYGADHRTSLPRGGSTPRDTADWRRWPSPLDRGSREFTPLTADTARGGGGAAEDAARRGEPWRRSSIENLRGVGGAAAASGADETARLMGGPGNGGEGGDGNAAAATAPRTRAPLFVGSVRPPPDVSRTPAASRQQQQRRSSPEPPAAHQQPPQQQQQLQASPASMATDQQQQQQQQPDALETGGETGDVGRGHRMDGHSGGPVTGSCMASSSSDSDSDSDGSPAAAPMDVTPEESGGGLGERVVSRWRNASDAAVGASPRLDASEPAADTRPPTAPAAAPEVFGRGASPRRTPVSQDPADGEAYDPAVHQNPLSRPCAWEDHAPLLPTPCDAEAAPAATPSDAAAGDGAMQMEMATRGRQHAESSCPVAADWDIGAGSSARDGATALRREPGGGPAAGTGAGMETDGHGGDRAQQLRADYGKECQTNAPYSLQGEDRAGAQDPSSDNGRQRDSDSVPRARQPASQDSHRDRIAGAGGDIRNDDTRLTQPLHAEGRRDGGYEERRAQQHYSAGREVQRDDYDNRRRPAGYHGAQPPSSRDGSRRDPYDDGRVPLRRDDYSAQRPAPSRRKDEPGGDWRPRGPPPPSGLRRDEYDDRSRPSVGTARGPGRDDYLNHRPHAPHAPLPLPSNAAATATSGGEQRGDPHESRRSQQLPPGRGSEGYREREWAERGGGSSASTRGYGRDVGPGPRNESLSSDRSGWERERERHLDRDRDRDYRERERQREGLTARNLPSQGPPSYYRDAVPSGGGGNANRRPGSPPPAPKRPRTSPPRSGTGGDYPPYDHRQNQQPPPHHCHPPHTGPTSGGAAGAEGGALSSADIVRAMMAAPGGAPVAGMGTTGHAGPGGGGGGGFMSGPGSGSIATTGNGTVGTNSSQLTAEQKRKLLWGAKKVEAVVTQGAESLFGANRWDRAAEILETDRDKEKFQRLMGLKGDMVHRTALPTVEARPPSPGPESHLAMTREQQERVLGEVEQQYLAGLKRKDGRTAGLGM</sequence>
<feature type="region of interest" description="Disordered" evidence="1">
    <location>
        <begin position="317"/>
        <end position="653"/>
    </location>
</feature>
<feature type="compositionally biased region" description="Basic and acidic residues" evidence="1">
    <location>
        <begin position="935"/>
        <end position="947"/>
    </location>
</feature>
<feature type="compositionally biased region" description="Low complexity" evidence="1">
    <location>
        <begin position="1028"/>
        <end position="1058"/>
    </location>
</feature>
<gene>
    <name evidence="3" type="ORF">Vretifemale_1755</name>
</gene>
<feature type="compositionally biased region" description="Gly residues" evidence="1">
    <location>
        <begin position="1274"/>
        <end position="1283"/>
    </location>
</feature>
<feature type="compositionally biased region" description="Low complexity" evidence="1">
    <location>
        <begin position="1008"/>
        <end position="1021"/>
    </location>
</feature>
<feature type="region of interest" description="Disordered" evidence="1">
    <location>
        <begin position="51"/>
        <end position="249"/>
    </location>
</feature>
<feature type="domain" description="Small acidic protein-like" evidence="2">
    <location>
        <begin position="1790"/>
        <end position="1871"/>
    </location>
</feature>
<protein>
    <recommendedName>
        <fullName evidence="2">Small acidic protein-like domain-containing protein</fullName>
    </recommendedName>
</protein>
<feature type="compositionally biased region" description="Low complexity" evidence="1">
    <location>
        <begin position="1745"/>
        <end position="1754"/>
    </location>
</feature>
<feature type="compositionally biased region" description="Low complexity" evidence="1">
    <location>
        <begin position="614"/>
        <end position="625"/>
    </location>
</feature>
<accession>A0A8J4BXR0</accession>
<feature type="compositionally biased region" description="Basic and acidic residues" evidence="1">
    <location>
        <begin position="628"/>
        <end position="653"/>
    </location>
</feature>
<feature type="compositionally biased region" description="Gly residues" evidence="1">
    <location>
        <begin position="1719"/>
        <end position="1740"/>
    </location>
</feature>
<feature type="compositionally biased region" description="Basic and acidic residues" evidence="1">
    <location>
        <begin position="390"/>
        <end position="422"/>
    </location>
</feature>
<name>A0A8J4BXR0_9CHLO</name>
<feature type="compositionally biased region" description="Gly residues" evidence="1">
    <location>
        <begin position="874"/>
        <end position="883"/>
    </location>
</feature>
<feature type="region of interest" description="Disordered" evidence="1">
    <location>
        <begin position="1718"/>
        <end position="1757"/>
    </location>
</feature>
<dbReference type="Pfam" id="PF15477">
    <property type="entry name" value="SMAP"/>
    <property type="match status" value="1"/>
</dbReference>
<keyword evidence="4" id="KW-1185">Reference proteome</keyword>
<reference evidence="3" key="1">
    <citation type="journal article" date="2021" name="Proc. Natl. Acad. Sci. U.S.A.">
        <title>Three genomes in the algal genus Volvox reveal the fate of a haploid sex-determining region after a transition to homothallism.</title>
        <authorList>
            <person name="Yamamoto K."/>
            <person name="Hamaji T."/>
            <person name="Kawai-Toyooka H."/>
            <person name="Matsuzaki R."/>
            <person name="Takahashi F."/>
            <person name="Nishimura Y."/>
            <person name="Kawachi M."/>
            <person name="Noguchi H."/>
            <person name="Minakuchi Y."/>
            <person name="Umen J.G."/>
            <person name="Toyoda A."/>
            <person name="Nozaki H."/>
        </authorList>
    </citation>
    <scope>NUCLEOTIDE SEQUENCE</scope>
    <source>
        <strain evidence="3">NIES-3786</strain>
    </source>
</reference>
<feature type="compositionally biased region" description="Low complexity" evidence="1">
    <location>
        <begin position="983"/>
        <end position="994"/>
    </location>
</feature>
<feature type="compositionally biased region" description="Low complexity" evidence="1">
    <location>
        <begin position="1210"/>
        <end position="1231"/>
    </location>
</feature>
<dbReference type="PANTHER" id="PTHR22426">
    <property type="entry name" value="ARGININE_SERINE-RICH COILED-COIL PROTEIN 2"/>
    <property type="match status" value="1"/>
</dbReference>
<feature type="compositionally biased region" description="Basic and acidic residues" evidence="1">
    <location>
        <begin position="1421"/>
        <end position="1441"/>
    </location>
</feature>
<dbReference type="OrthoDB" id="1928974at2759"/>
<feature type="compositionally biased region" description="Basic and acidic residues" evidence="1">
    <location>
        <begin position="517"/>
        <end position="531"/>
    </location>
</feature>
<evidence type="ECO:0000256" key="1">
    <source>
        <dbReference type="SAM" id="MobiDB-lite"/>
    </source>
</evidence>
<feature type="compositionally biased region" description="Basic and acidic residues" evidence="1">
    <location>
        <begin position="1330"/>
        <end position="1339"/>
    </location>
</feature>
<proteinExistence type="predicted"/>
<feature type="compositionally biased region" description="Basic and acidic residues" evidence="1">
    <location>
        <begin position="1396"/>
        <end position="1406"/>
    </location>
</feature>
<feature type="compositionally biased region" description="Basic and acidic residues" evidence="1">
    <location>
        <begin position="1374"/>
        <end position="1387"/>
    </location>
</feature>
<feature type="compositionally biased region" description="Basic and acidic residues" evidence="1">
    <location>
        <begin position="1541"/>
        <end position="1550"/>
    </location>
</feature>
<feature type="compositionally biased region" description="Low complexity" evidence="1">
    <location>
        <begin position="1148"/>
        <end position="1162"/>
    </location>
</feature>